<evidence type="ECO:0000256" key="1">
    <source>
        <dbReference type="ARBA" id="ARBA00023015"/>
    </source>
</evidence>
<reference evidence="7" key="1">
    <citation type="journal article" date="2019" name="Int. J. Syst. Evol. Microbiol.">
        <title>The Global Catalogue of Microorganisms (GCM) 10K type strain sequencing project: providing services to taxonomists for standard genome sequencing and annotation.</title>
        <authorList>
            <consortium name="The Broad Institute Genomics Platform"/>
            <consortium name="The Broad Institute Genome Sequencing Center for Infectious Disease"/>
            <person name="Wu L."/>
            <person name="Ma J."/>
        </authorList>
    </citation>
    <scope>NUCLEOTIDE SEQUENCE [LARGE SCALE GENOMIC DNA]</scope>
    <source>
        <strain evidence="7">ICMP 6774ER</strain>
    </source>
</reference>
<keyword evidence="2 4" id="KW-0238">DNA-binding</keyword>
<proteinExistence type="predicted"/>
<evidence type="ECO:0000259" key="5">
    <source>
        <dbReference type="PROSITE" id="PS50977"/>
    </source>
</evidence>
<dbReference type="Pfam" id="PF00440">
    <property type="entry name" value="TetR_N"/>
    <property type="match status" value="1"/>
</dbReference>
<dbReference type="InterPro" id="IPR001647">
    <property type="entry name" value="HTH_TetR"/>
</dbReference>
<comment type="caution">
    <text evidence="6">The sequence shown here is derived from an EMBL/GenBank/DDBJ whole genome shotgun (WGS) entry which is preliminary data.</text>
</comment>
<dbReference type="Proteomes" id="UP001597368">
    <property type="component" value="Unassembled WGS sequence"/>
</dbReference>
<protein>
    <submittedName>
        <fullName evidence="6">TetR/AcrR family transcriptional regulator</fullName>
    </submittedName>
</protein>
<evidence type="ECO:0000313" key="6">
    <source>
        <dbReference type="EMBL" id="MFD1939224.1"/>
    </source>
</evidence>
<organism evidence="6 7">
    <name type="scientific">Nonomuraea mangrovi</name>
    <dbReference type="NCBI Taxonomy" id="2316207"/>
    <lineage>
        <taxon>Bacteria</taxon>
        <taxon>Bacillati</taxon>
        <taxon>Actinomycetota</taxon>
        <taxon>Actinomycetes</taxon>
        <taxon>Streptosporangiales</taxon>
        <taxon>Streptosporangiaceae</taxon>
        <taxon>Nonomuraea</taxon>
    </lineage>
</organism>
<dbReference type="InterPro" id="IPR009057">
    <property type="entry name" value="Homeodomain-like_sf"/>
</dbReference>
<dbReference type="EMBL" id="JBHUFV010000080">
    <property type="protein sequence ID" value="MFD1939224.1"/>
    <property type="molecule type" value="Genomic_DNA"/>
</dbReference>
<dbReference type="PANTHER" id="PTHR30055">
    <property type="entry name" value="HTH-TYPE TRANSCRIPTIONAL REGULATOR RUTR"/>
    <property type="match status" value="1"/>
</dbReference>
<dbReference type="Gene3D" id="1.10.10.60">
    <property type="entry name" value="Homeodomain-like"/>
    <property type="match status" value="1"/>
</dbReference>
<feature type="DNA-binding region" description="H-T-H motif" evidence="4">
    <location>
        <begin position="32"/>
        <end position="51"/>
    </location>
</feature>
<dbReference type="PRINTS" id="PR00455">
    <property type="entry name" value="HTHTETR"/>
</dbReference>
<dbReference type="Gene3D" id="1.10.357.10">
    <property type="entry name" value="Tetracycline Repressor, domain 2"/>
    <property type="match status" value="1"/>
</dbReference>
<dbReference type="PANTHER" id="PTHR30055:SF234">
    <property type="entry name" value="HTH-TYPE TRANSCRIPTIONAL REGULATOR BETI"/>
    <property type="match status" value="1"/>
</dbReference>
<evidence type="ECO:0000256" key="4">
    <source>
        <dbReference type="PROSITE-ProRule" id="PRU00335"/>
    </source>
</evidence>
<keyword evidence="7" id="KW-1185">Reference proteome</keyword>
<dbReference type="RefSeq" id="WP_379581305.1">
    <property type="nucleotide sequence ID" value="NZ_JBHUFV010000080.1"/>
</dbReference>
<keyword evidence="3" id="KW-0804">Transcription</keyword>
<feature type="domain" description="HTH tetR-type" evidence="5">
    <location>
        <begin position="9"/>
        <end position="69"/>
    </location>
</feature>
<dbReference type="InterPro" id="IPR050109">
    <property type="entry name" value="HTH-type_TetR-like_transc_reg"/>
</dbReference>
<evidence type="ECO:0000313" key="7">
    <source>
        <dbReference type="Proteomes" id="UP001597368"/>
    </source>
</evidence>
<evidence type="ECO:0000256" key="3">
    <source>
        <dbReference type="ARBA" id="ARBA00023163"/>
    </source>
</evidence>
<sequence length="214" mass="23284">MSLRERKKLETKRHIAEVALRLFVERGFDQVTIAEVAAAADVSVNTVYNYFKVKEDLVIPPVSRDRLAAIVRGRPAGSSAAGAILATLRDELRRRDRSIGLTEGFGRFVEMARAAPTLSARLAGLAEQMVDELARVLAEEGGAEPGDPTPSLVAEQLGWVHAHVLREIGRRTAEGQDPSAIATATLERLDTIESLLGARVLTYATRDSAWTPTE</sequence>
<name>A0ABW4TFT8_9ACTN</name>
<gene>
    <name evidence="6" type="ORF">ACFSKW_47960</name>
</gene>
<evidence type="ECO:0000256" key="2">
    <source>
        <dbReference type="ARBA" id="ARBA00023125"/>
    </source>
</evidence>
<accession>A0ABW4TFT8</accession>
<dbReference type="PROSITE" id="PS50977">
    <property type="entry name" value="HTH_TETR_2"/>
    <property type="match status" value="1"/>
</dbReference>
<dbReference type="SUPFAM" id="SSF46689">
    <property type="entry name" value="Homeodomain-like"/>
    <property type="match status" value="1"/>
</dbReference>
<keyword evidence="1" id="KW-0805">Transcription regulation</keyword>